<accession>A0A224Y126</accession>
<proteinExistence type="predicted"/>
<organism evidence="2">
    <name type="scientific">Panstrongylus lignarius</name>
    <dbReference type="NCBI Taxonomy" id="156445"/>
    <lineage>
        <taxon>Eukaryota</taxon>
        <taxon>Metazoa</taxon>
        <taxon>Ecdysozoa</taxon>
        <taxon>Arthropoda</taxon>
        <taxon>Hexapoda</taxon>
        <taxon>Insecta</taxon>
        <taxon>Pterygota</taxon>
        <taxon>Neoptera</taxon>
        <taxon>Paraneoptera</taxon>
        <taxon>Hemiptera</taxon>
        <taxon>Heteroptera</taxon>
        <taxon>Panheteroptera</taxon>
        <taxon>Cimicomorpha</taxon>
        <taxon>Reduviidae</taxon>
        <taxon>Triatominae</taxon>
        <taxon>Panstrongylus</taxon>
    </lineage>
</organism>
<name>A0A224Y126_9HEMI</name>
<evidence type="ECO:0000256" key="1">
    <source>
        <dbReference type="SAM" id="SignalP"/>
    </source>
</evidence>
<dbReference type="EMBL" id="GFTR01002287">
    <property type="protein sequence ID" value="JAW14139.1"/>
    <property type="molecule type" value="Transcribed_RNA"/>
</dbReference>
<evidence type="ECO:0000313" key="2">
    <source>
        <dbReference type="EMBL" id="JAW14139.1"/>
    </source>
</evidence>
<feature type="chain" id="PRO_5013324949" evidence="1">
    <location>
        <begin position="18"/>
        <end position="135"/>
    </location>
</feature>
<feature type="signal peptide" evidence="1">
    <location>
        <begin position="1"/>
        <end position="17"/>
    </location>
</feature>
<protein>
    <submittedName>
        <fullName evidence="2">Putative secreted protein</fullName>
    </submittedName>
</protein>
<sequence length="135" mass="15057">MNVPRILTLVIINMCNAIRCTQTCEKILTGKAKPVPKISKSTEYRLPIITHKYKGKGITVYININISMHIAKSLAGLSTGDLLTEAKDSKHIDKEIRMDTGSVYFLYNGDLVNTNIMMQKIVKRKNITPSGNASF</sequence>
<keyword evidence="1" id="KW-0732">Signal</keyword>
<dbReference type="AlphaFoldDB" id="A0A224Y126"/>
<reference evidence="2" key="1">
    <citation type="journal article" date="2018" name="PLoS Negl. Trop. Dis.">
        <title>An insight into the salivary gland and fat body transcriptome of Panstrongylus lignarius (Hemiptera: Heteroptera), the main vector of Chagas disease in Peru.</title>
        <authorList>
            <person name="Nevoa J.C."/>
            <person name="Mendes M.T."/>
            <person name="da Silva M.V."/>
            <person name="Soares S.C."/>
            <person name="Oliveira C.J.F."/>
            <person name="Ribeiro J.M.C."/>
        </authorList>
    </citation>
    <scope>NUCLEOTIDE SEQUENCE</scope>
</reference>